<name>A0A8D8LFT9_9HEMI</name>
<accession>A0A8D8LFT9</accession>
<proteinExistence type="predicted"/>
<dbReference type="EMBL" id="HBUF01016610">
    <property type="protein sequence ID" value="CAG6609918.1"/>
    <property type="molecule type" value="Transcribed_RNA"/>
</dbReference>
<evidence type="ECO:0000313" key="1">
    <source>
        <dbReference type="EMBL" id="CAG6609944.1"/>
    </source>
</evidence>
<organism evidence="1">
    <name type="scientific">Cacopsylla melanoneura</name>
    <dbReference type="NCBI Taxonomy" id="428564"/>
    <lineage>
        <taxon>Eukaryota</taxon>
        <taxon>Metazoa</taxon>
        <taxon>Ecdysozoa</taxon>
        <taxon>Arthropoda</taxon>
        <taxon>Hexapoda</taxon>
        <taxon>Insecta</taxon>
        <taxon>Pterygota</taxon>
        <taxon>Neoptera</taxon>
        <taxon>Paraneoptera</taxon>
        <taxon>Hemiptera</taxon>
        <taxon>Sternorrhyncha</taxon>
        <taxon>Psylloidea</taxon>
        <taxon>Psyllidae</taxon>
        <taxon>Psyllinae</taxon>
        <taxon>Cacopsylla</taxon>
    </lineage>
</organism>
<protein>
    <submittedName>
        <fullName evidence="1">Uncharacterized protein</fullName>
    </submittedName>
</protein>
<dbReference type="AlphaFoldDB" id="A0A8D8LFT9"/>
<sequence>MIKRPTSDNVLKITIPLKNFIIKNDQVAILKLKKKKKFILFFFFLIIQKRLRICTRISSRVFRHCINKADQKQNKPEVPISDSCLNRTNKSFILLNPPIIIRYLSCLIRVVAIPALREQTSAALTASAKLMSVNAVQRDLVLRKNKIETGMVLKVMEREHPISSPPKINAKNRAHVMNVKLCLSFWLLHNTKSTYMCLLFKIWLHTKYHTLSPVTL</sequence>
<dbReference type="EMBL" id="HBUF01016614">
    <property type="protein sequence ID" value="CAG6609944.1"/>
    <property type="molecule type" value="Transcribed_RNA"/>
</dbReference>
<reference evidence="1" key="1">
    <citation type="submission" date="2021-05" db="EMBL/GenBank/DDBJ databases">
        <authorList>
            <person name="Alioto T."/>
            <person name="Alioto T."/>
            <person name="Gomez Garrido J."/>
        </authorList>
    </citation>
    <scope>NUCLEOTIDE SEQUENCE</scope>
</reference>